<evidence type="ECO:0000313" key="1">
    <source>
        <dbReference type="EMBL" id="KAH7126116.1"/>
    </source>
</evidence>
<sequence length="250" mass="26872">MKVIVAGATGYVATEVIRQALSNKAITSLVGLARRATAIPQNVSPDADTTKFKSVVCEDFSNYPESIRGDLSGADAVIWLIAITPTRSKTKPWDEVRRVCLEHTGTGIETLSRLSGDRSAKPMRFVYTSGDRAERDQSKKPLILGEYSLMRGEVESNVLEYAKESKGRVESYITKPGLINAPGGGSLVTRTVQAIGGIVINLPVVGLDEIAAALINLALFGAEKDTLRNDDIIELGRRALGVDQKPSEAS</sequence>
<dbReference type="PANTHER" id="PTHR14097">
    <property type="entry name" value="OXIDOREDUCTASE HTATIP2"/>
    <property type="match status" value="1"/>
</dbReference>
<organism evidence="1 2">
    <name type="scientific">Dactylonectria macrodidyma</name>
    <dbReference type="NCBI Taxonomy" id="307937"/>
    <lineage>
        <taxon>Eukaryota</taxon>
        <taxon>Fungi</taxon>
        <taxon>Dikarya</taxon>
        <taxon>Ascomycota</taxon>
        <taxon>Pezizomycotina</taxon>
        <taxon>Sordariomycetes</taxon>
        <taxon>Hypocreomycetidae</taxon>
        <taxon>Hypocreales</taxon>
        <taxon>Nectriaceae</taxon>
        <taxon>Dactylonectria</taxon>
    </lineage>
</organism>
<protein>
    <recommendedName>
        <fullName evidence="3">NAD(P)-binding domain-containing protein</fullName>
    </recommendedName>
</protein>
<dbReference type="EMBL" id="JAGMUV010000020">
    <property type="protein sequence ID" value="KAH7126116.1"/>
    <property type="molecule type" value="Genomic_DNA"/>
</dbReference>
<dbReference type="OrthoDB" id="3535423at2759"/>
<dbReference type="Gene3D" id="3.40.50.720">
    <property type="entry name" value="NAD(P)-binding Rossmann-like Domain"/>
    <property type="match status" value="1"/>
</dbReference>
<evidence type="ECO:0008006" key="3">
    <source>
        <dbReference type="Google" id="ProtNLM"/>
    </source>
</evidence>
<evidence type="ECO:0000313" key="2">
    <source>
        <dbReference type="Proteomes" id="UP000738349"/>
    </source>
</evidence>
<dbReference type="SUPFAM" id="SSF51735">
    <property type="entry name" value="NAD(P)-binding Rossmann-fold domains"/>
    <property type="match status" value="1"/>
</dbReference>
<gene>
    <name evidence="1" type="ORF">EDB81DRAFT_910977</name>
</gene>
<comment type="caution">
    <text evidence="1">The sequence shown here is derived from an EMBL/GenBank/DDBJ whole genome shotgun (WGS) entry which is preliminary data.</text>
</comment>
<dbReference type="InterPro" id="IPR036291">
    <property type="entry name" value="NAD(P)-bd_dom_sf"/>
</dbReference>
<proteinExistence type="predicted"/>
<accession>A0A9P9DX73</accession>
<dbReference type="AlphaFoldDB" id="A0A9P9DX73"/>
<dbReference type="PANTHER" id="PTHR14097:SF9">
    <property type="entry name" value="EPIMERASE, PUTATIVE (AFU_ORTHOLOGUE AFUA_8G07320)-RELATED"/>
    <property type="match status" value="1"/>
</dbReference>
<name>A0A9P9DX73_9HYPO</name>
<reference evidence="1" key="1">
    <citation type="journal article" date="2021" name="Nat. Commun.">
        <title>Genetic determinants of endophytism in the Arabidopsis root mycobiome.</title>
        <authorList>
            <person name="Mesny F."/>
            <person name="Miyauchi S."/>
            <person name="Thiergart T."/>
            <person name="Pickel B."/>
            <person name="Atanasova L."/>
            <person name="Karlsson M."/>
            <person name="Huettel B."/>
            <person name="Barry K.W."/>
            <person name="Haridas S."/>
            <person name="Chen C."/>
            <person name="Bauer D."/>
            <person name="Andreopoulos W."/>
            <person name="Pangilinan J."/>
            <person name="LaButti K."/>
            <person name="Riley R."/>
            <person name="Lipzen A."/>
            <person name="Clum A."/>
            <person name="Drula E."/>
            <person name="Henrissat B."/>
            <person name="Kohler A."/>
            <person name="Grigoriev I.V."/>
            <person name="Martin F.M."/>
            <person name="Hacquard S."/>
        </authorList>
    </citation>
    <scope>NUCLEOTIDE SEQUENCE</scope>
    <source>
        <strain evidence="1">MPI-CAGE-AT-0147</strain>
    </source>
</reference>
<keyword evidence="2" id="KW-1185">Reference proteome</keyword>
<dbReference type="Proteomes" id="UP000738349">
    <property type="component" value="Unassembled WGS sequence"/>
</dbReference>